<evidence type="ECO:0000256" key="1">
    <source>
        <dbReference type="SAM" id="MobiDB-lite"/>
    </source>
</evidence>
<protein>
    <recommendedName>
        <fullName evidence="4">Transposase</fullName>
    </recommendedName>
</protein>
<name>A0ABW4WPI7_9HYPH</name>
<keyword evidence="3" id="KW-1185">Reference proteome</keyword>
<comment type="caution">
    <text evidence="2">The sequence shown here is derived from an EMBL/GenBank/DDBJ whole genome shotgun (WGS) entry which is preliminary data.</text>
</comment>
<feature type="region of interest" description="Disordered" evidence="1">
    <location>
        <begin position="21"/>
        <end position="49"/>
    </location>
</feature>
<evidence type="ECO:0000313" key="2">
    <source>
        <dbReference type="EMBL" id="MFD2058429.1"/>
    </source>
</evidence>
<dbReference type="RefSeq" id="WP_379026909.1">
    <property type="nucleotide sequence ID" value="NZ_JBHUGY010000074.1"/>
</dbReference>
<dbReference type="EMBL" id="JBHUGY010000074">
    <property type="protein sequence ID" value="MFD2058429.1"/>
    <property type="molecule type" value="Genomic_DNA"/>
</dbReference>
<evidence type="ECO:0008006" key="4">
    <source>
        <dbReference type="Google" id="ProtNLM"/>
    </source>
</evidence>
<sequence length="49" mass="5281">MVGQEGLVTVERGFSLQGAGFAKLGDEDNHDAQEDKRDGGSVTWESDLQ</sequence>
<organism evidence="2 3">
    <name type="scientific">Mesorhizobium calcicola</name>
    <dbReference type="NCBI Taxonomy" id="1300310"/>
    <lineage>
        <taxon>Bacteria</taxon>
        <taxon>Pseudomonadati</taxon>
        <taxon>Pseudomonadota</taxon>
        <taxon>Alphaproteobacteria</taxon>
        <taxon>Hyphomicrobiales</taxon>
        <taxon>Phyllobacteriaceae</taxon>
        <taxon>Mesorhizobium</taxon>
    </lineage>
</organism>
<gene>
    <name evidence="2" type="ORF">ACFSQT_36685</name>
</gene>
<evidence type="ECO:0000313" key="3">
    <source>
        <dbReference type="Proteomes" id="UP001597349"/>
    </source>
</evidence>
<reference evidence="3" key="1">
    <citation type="journal article" date="2019" name="Int. J. Syst. Evol. Microbiol.">
        <title>The Global Catalogue of Microorganisms (GCM) 10K type strain sequencing project: providing services to taxonomists for standard genome sequencing and annotation.</title>
        <authorList>
            <consortium name="The Broad Institute Genomics Platform"/>
            <consortium name="The Broad Institute Genome Sequencing Center for Infectious Disease"/>
            <person name="Wu L."/>
            <person name="Ma J."/>
        </authorList>
    </citation>
    <scope>NUCLEOTIDE SEQUENCE [LARGE SCALE GENOMIC DNA]</scope>
    <source>
        <strain evidence="3">CGMCC 1.16226</strain>
    </source>
</reference>
<proteinExistence type="predicted"/>
<accession>A0ABW4WPI7</accession>
<dbReference type="Proteomes" id="UP001597349">
    <property type="component" value="Unassembled WGS sequence"/>
</dbReference>
<feature type="compositionally biased region" description="Basic and acidic residues" evidence="1">
    <location>
        <begin position="24"/>
        <end position="39"/>
    </location>
</feature>